<dbReference type="Pfam" id="PF26362">
    <property type="entry name" value="DUF8093"/>
    <property type="match status" value="1"/>
</dbReference>
<evidence type="ECO:0000259" key="2">
    <source>
        <dbReference type="Pfam" id="PF26362"/>
    </source>
</evidence>
<evidence type="ECO:0000256" key="1">
    <source>
        <dbReference type="SAM" id="MobiDB-lite"/>
    </source>
</evidence>
<feature type="domain" description="DUF8093" evidence="2">
    <location>
        <begin position="10"/>
        <end position="148"/>
    </location>
</feature>
<accession>A0ABN5HFD8</accession>
<sequence>MGLSLPDPNLFYLPRDNLPPEQYELILGPHHAWSHIDKEYVFDDRWSAGFQLINMQRHAVNGYTNQLPPHGPREREKLKGMVYSGEVVMLGGFSVRPGALFYINDDGELICRDPLVFTFQGAANIIRAFQLSVARRDYSQQGGKPRPTPLPSTAQQPAPLQTINSKMAGRLLAAGGVYHQNPEMFAETARKLGGEAAQGFDEVLNEQTAGTLIALSSLLMLGKASVAGHVSAANLEELNHYLGKSRGEVRLLHNIKVVKINYVRRDRMELAQLRRQFQTVKPKFYKMLAAHPEVKRRFNQEELTKLAMGQRPDEKWEIHHKLPLDDSGTNNFSNLMLIRRDYEHYVFNSAQKSITRKMASGEVKEVLWAAPAGLIFP</sequence>
<dbReference type="PANTHER" id="PTHR34319">
    <property type="entry name" value="MAJOR EXPORTED PROTEIN"/>
    <property type="match status" value="1"/>
</dbReference>
<dbReference type="EMBL" id="CP026378">
    <property type="protein sequence ID" value="AUY25702.1"/>
    <property type="molecule type" value="Genomic_DNA"/>
</dbReference>
<keyword evidence="3" id="KW-0378">Hydrolase</keyword>
<proteinExistence type="predicted"/>
<dbReference type="InterPro" id="IPR044925">
    <property type="entry name" value="His-Me_finger_sf"/>
</dbReference>
<gene>
    <name evidence="3" type="ORF">C2E16_12805</name>
</gene>
<keyword evidence="3" id="KW-0255">Endonuclease</keyword>
<keyword evidence="4" id="KW-1185">Reference proteome</keyword>
<dbReference type="InterPro" id="IPR052947">
    <property type="entry name" value="T6SS_Hcp1_domain"/>
</dbReference>
<evidence type="ECO:0000313" key="4">
    <source>
        <dbReference type="Proteomes" id="UP000237673"/>
    </source>
</evidence>
<dbReference type="RefSeq" id="WP_038625513.1">
    <property type="nucleotide sequence ID" value="NZ_CP026378.1"/>
</dbReference>
<keyword evidence="3" id="KW-0540">Nuclease</keyword>
<reference evidence="3 4" key="1">
    <citation type="submission" date="2018-01" db="EMBL/GenBank/DDBJ databases">
        <title>Complete and assembled Genome of Pantoea calida DSM22759T.</title>
        <authorList>
            <person name="Stevens M.J.A."/>
            <person name="Zurfluh K."/>
            <person name="Stephan R."/>
        </authorList>
    </citation>
    <scope>NUCLEOTIDE SEQUENCE [LARGE SCALE GENOMIC DNA]</scope>
    <source>
        <strain evidence="3 4">DSM 22759</strain>
    </source>
</reference>
<dbReference type="InterPro" id="IPR058406">
    <property type="entry name" value="DUF8093"/>
</dbReference>
<protein>
    <submittedName>
        <fullName evidence="3">HNH endonuclease</fullName>
    </submittedName>
</protein>
<dbReference type="InterPro" id="IPR003615">
    <property type="entry name" value="HNH_nuc"/>
</dbReference>
<dbReference type="Proteomes" id="UP000237673">
    <property type="component" value="Chromosome"/>
</dbReference>
<dbReference type="PANTHER" id="PTHR34319:SF7">
    <property type="entry name" value="HNH ENDONUCLEASE DOMAIN-CONTAINING PROTEIN"/>
    <property type="match status" value="1"/>
</dbReference>
<feature type="region of interest" description="Disordered" evidence="1">
    <location>
        <begin position="137"/>
        <end position="158"/>
    </location>
</feature>
<name>A0ABN5HFD8_9GAMM</name>
<dbReference type="SUPFAM" id="SSF54060">
    <property type="entry name" value="His-Me finger endonucleases"/>
    <property type="match status" value="1"/>
</dbReference>
<dbReference type="GeneID" id="84632059"/>
<evidence type="ECO:0000313" key="3">
    <source>
        <dbReference type="EMBL" id="AUY25702.1"/>
    </source>
</evidence>
<dbReference type="CDD" id="cd00085">
    <property type="entry name" value="HNHc"/>
    <property type="match status" value="1"/>
</dbReference>
<dbReference type="GO" id="GO:0004519">
    <property type="term" value="F:endonuclease activity"/>
    <property type="evidence" value="ECO:0007669"/>
    <property type="project" value="UniProtKB-KW"/>
</dbReference>
<organism evidence="3 4">
    <name type="scientific">Mixta calida</name>
    <dbReference type="NCBI Taxonomy" id="665913"/>
    <lineage>
        <taxon>Bacteria</taxon>
        <taxon>Pseudomonadati</taxon>
        <taxon>Pseudomonadota</taxon>
        <taxon>Gammaproteobacteria</taxon>
        <taxon>Enterobacterales</taxon>
        <taxon>Erwiniaceae</taxon>
        <taxon>Mixta</taxon>
    </lineage>
</organism>